<evidence type="ECO:0000313" key="4">
    <source>
        <dbReference type="Proteomes" id="UP000265120"/>
    </source>
</evidence>
<dbReference type="AlphaFoldDB" id="A0A3P8UGA1"/>
<reference evidence="3" key="3">
    <citation type="submission" date="2025-09" db="UniProtKB">
        <authorList>
            <consortium name="Ensembl"/>
        </authorList>
    </citation>
    <scope>IDENTIFICATION</scope>
</reference>
<keyword evidence="4" id="KW-1185">Reference proteome</keyword>
<evidence type="ECO:0000256" key="1">
    <source>
        <dbReference type="ARBA" id="ARBA00023157"/>
    </source>
</evidence>
<evidence type="ECO:0000313" key="3">
    <source>
        <dbReference type="Ensembl" id="ENSCSEP00000001432.1"/>
    </source>
</evidence>
<dbReference type="GeneTree" id="ENSGT00940000164508"/>
<dbReference type="InterPro" id="IPR001304">
    <property type="entry name" value="C-type_lectin-like"/>
</dbReference>
<dbReference type="Pfam" id="PF00059">
    <property type="entry name" value="Lectin_C"/>
    <property type="match status" value="1"/>
</dbReference>
<dbReference type="Ensembl" id="ENSCSET00000001461.1">
    <property type="protein sequence ID" value="ENSCSEP00000001432.1"/>
    <property type="gene ID" value="ENSCSEG00000000977.1"/>
</dbReference>
<dbReference type="SMART" id="SM00034">
    <property type="entry name" value="CLECT"/>
    <property type="match status" value="1"/>
</dbReference>
<reference evidence="3" key="2">
    <citation type="submission" date="2025-08" db="UniProtKB">
        <authorList>
            <consortium name="Ensembl"/>
        </authorList>
    </citation>
    <scope>IDENTIFICATION</scope>
</reference>
<dbReference type="InterPro" id="IPR050111">
    <property type="entry name" value="C-type_lectin/snaclec_domain"/>
</dbReference>
<name>A0A3P8UGA1_CYNSE</name>
<dbReference type="Proteomes" id="UP000265120">
    <property type="component" value="Chromosome 14"/>
</dbReference>
<dbReference type="InterPro" id="IPR018378">
    <property type="entry name" value="C-type_lectin_CS"/>
</dbReference>
<protein>
    <recommendedName>
        <fullName evidence="2">C-type lectin domain-containing protein</fullName>
    </recommendedName>
</protein>
<organism evidence="3 4">
    <name type="scientific">Cynoglossus semilaevis</name>
    <name type="common">Tongue sole</name>
    <dbReference type="NCBI Taxonomy" id="244447"/>
    <lineage>
        <taxon>Eukaryota</taxon>
        <taxon>Metazoa</taxon>
        <taxon>Chordata</taxon>
        <taxon>Craniata</taxon>
        <taxon>Vertebrata</taxon>
        <taxon>Euteleostomi</taxon>
        <taxon>Actinopterygii</taxon>
        <taxon>Neopterygii</taxon>
        <taxon>Teleostei</taxon>
        <taxon>Neoteleostei</taxon>
        <taxon>Acanthomorphata</taxon>
        <taxon>Carangaria</taxon>
        <taxon>Pleuronectiformes</taxon>
        <taxon>Pleuronectoidei</taxon>
        <taxon>Cynoglossidae</taxon>
        <taxon>Cynoglossinae</taxon>
        <taxon>Cynoglossus</taxon>
    </lineage>
</organism>
<dbReference type="PROSITE" id="PS00615">
    <property type="entry name" value="C_TYPE_LECTIN_1"/>
    <property type="match status" value="1"/>
</dbReference>
<proteinExistence type="predicted"/>
<reference evidence="3 4" key="1">
    <citation type="journal article" date="2014" name="Nat. Genet.">
        <title>Whole-genome sequence of a flatfish provides insights into ZW sex chromosome evolution and adaptation to a benthic lifestyle.</title>
        <authorList>
            <person name="Chen S."/>
            <person name="Zhang G."/>
            <person name="Shao C."/>
            <person name="Huang Q."/>
            <person name="Liu G."/>
            <person name="Zhang P."/>
            <person name="Song W."/>
            <person name="An N."/>
            <person name="Chalopin D."/>
            <person name="Volff J.N."/>
            <person name="Hong Y."/>
            <person name="Li Q."/>
            <person name="Sha Z."/>
            <person name="Zhou H."/>
            <person name="Xie M."/>
            <person name="Yu Q."/>
            <person name="Liu Y."/>
            <person name="Xiang H."/>
            <person name="Wang N."/>
            <person name="Wu K."/>
            <person name="Yang C."/>
            <person name="Zhou Q."/>
            <person name="Liao X."/>
            <person name="Yang L."/>
            <person name="Hu Q."/>
            <person name="Zhang J."/>
            <person name="Meng L."/>
            <person name="Jin L."/>
            <person name="Tian Y."/>
            <person name="Lian J."/>
            <person name="Yang J."/>
            <person name="Miao G."/>
            <person name="Liu S."/>
            <person name="Liang Z."/>
            <person name="Yan F."/>
            <person name="Li Y."/>
            <person name="Sun B."/>
            <person name="Zhang H."/>
            <person name="Zhang J."/>
            <person name="Zhu Y."/>
            <person name="Du M."/>
            <person name="Zhao Y."/>
            <person name="Schartl M."/>
            <person name="Tang Q."/>
            <person name="Wang J."/>
        </authorList>
    </citation>
    <scope>NUCLEOTIDE SEQUENCE</scope>
</reference>
<dbReference type="PROSITE" id="PS50041">
    <property type="entry name" value="C_TYPE_LECTIN_2"/>
    <property type="match status" value="1"/>
</dbReference>
<dbReference type="InParanoid" id="A0A3P8UGA1"/>
<dbReference type="PANTHER" id="PTHR22803">
    <property type="entry name" value="MANNOSE, PHOSPHOLIPASE, LECTIN RECEPTOR RELATED"/>
    <property type="match status" value="1"/>
</dbReference>
<feature type="domain" description="C-type lectin" evidence="2">
    <location>
        <begin position="38"/>
        <end position="153"/>
    </location>
</feature>
<dbReference type="Gene3D" id="3.10.100.10">
    <property type="entry name" value="Mannose-Binding Protein A, subunit A"/>
    <property type="match status" value="1"/>
</dbReference>
<dbReference type="InterPro" id="IPR016187">
    <property type="entry name" value="CTDL_fold"/>
</dbReference>
<accession>A0A3P8UGA1</accession>
<dbReference type="SUPFAM" id="SSF56436">
    <property type="entry name" value="C-type lectin-like"/>
    <property type="match status" value="1"/>
</dbReference>
<sequence length="171" mass="20273">GCYTTLCFNVCYCKSSDLFFIHNVFSAQCQCHAGWRIYKNNCYYFSTDQKSWLDANAYCLGQRSNLMSIQDIQERMWLRTQIGSDIYWFGLNDRVTEGVYQWSDGTQFIEHLSYWMHGQPDNWDDEDCGQVVGYNYGQWNDDKCSSERKYICKHVNRTLTYKNALFNSLSF</sequence>
<keyword evidence="1" id="KW-1015">Disulfide bond</keyword>
<evidence type="ECO:0000259" key="2">
    <source>
        <dbReference type="PROSITE" id="PS50041"/>
    </source>
</evidence>
<dbReference type="InterPro" id="IPR016186">
    <property type="entry name" value="C-type_lectin-like/link_sf"/>
</dbReference>